<name>A0A385SZD4_9BACT</name>
<dbReference type="AlphaFoldDB" id="A0A385SZD4"/>
<proteinExistence type="inferred from homology"/>
<evidence type="ECO:0000256" key="1">
    <source>
        <dbReference type="ARBA" id="ARBA00006484"/>
    </source>
</evidence>
<evidence type="ECO:0000313" key="4">
    <source>
        <dbReference type="Proteomes" id="UP000266183"/>
    </source>
</evidence>
<dbReference type="EMBL" id="CP032382">
    <property type="protein sequence ID" value="AYB34118.1"/>
    <property type="molecule type" value="Genomic_DNA"/>
</dbReference>
<dbReference type="PRINTS" id="PR00080">
    <property type="entry name" value="SDRFAMILY"/>
</dbReference>
<dbReference type="Gene3D" id="3.40.50.720">
    <property type="entry name" value="NAD(P)-binding Rossmann-like Domain"/>
    <property type="match status" value="1"/>
</dbReference>
<gene>
    <name evidence="3" type="ORF">D4L85_27625</name>
</gene>
<dbReference type="InterPro" id="IPR020904">
    <property type="entry name" value="Sc_DH/Rdtase_CS"/>
</dbReference>
<dbReference type="InterPro" id="IPR002347">
    <property type="entry name" value="SDR_fam"/>
</dbReference>
<protein>
    <submittedName>
        <fullName evidence="3">SDR family oxidoreductase</fullName>
    </submittedName>
</protein>
<dbReference type="OrthoDB" id="9788235at2"/>
<dbReference type="GO" id="GO:0032787">
    <property type="term" value="P:monocarboxylic acid metabolic process"/>
    <property type="evidence" value="ECO:0007669"/>
    <property type="project" value="UniProtKB-ARBA"/>
</dbReference>
<dbReference type="KEGG" id="chk:D4L85_27625"/>
<dbReference type="InterPro" id="IPR050259">
    <property type="entry name" value="SDR"/>
</dbReference>
<keyword evidence="4" id="KW-1185">Reference proteome</keyword>
<sequence>MFDLSDKVVLITGAGQNVGSGIARILAKHGATIIASDVNKKKADRVCEAVFRAGGIGISTAFDITDHDAVTTSLREVTEKTGDIDILINNAGTVGPQELSAMTSFSSIREDHWSKVIEVNLSGFLNCCQAVLGPMSSKQWGRIITVASSLTGFETGGSLYAAGKSGAIGFVGQLAKETFTSGITCNAISLEWKQQQVSGHVPYLNDRSPVPRIGTPDDVGYLSLYLSTEAASWISGRTIPLEIVY</sequence>
<comment type="similarity">
    <text evidence="1 2">Belongs to the short-chain dehydrogenases/reductases (SDR) family.</text>
</comment>
<dbReference type="PRINTS" id="PR00081">
    <property type="entry name" value="GDHRDH"/>
</dbReference>
<dbReference type="SUPFAM" id="SSF51735">
    <property type="entry name" value="NAD(P)-binding Rossmann-fold domains"/>
    <property type="match status" value="1"/>
</dbReference>
<evidence type="ECO:0000256" key="2">
    <source>
        <dbReference type="RuleBase" id="RU000363"/>
    </source>
</evidence>
<reference evidence="4" key="1">
    <citation type="submission" date="2018-09" db="EMBL/GenBank/DDBJ databases">
        <title>Chryseolinea sp. KIS68-18 isolated from soil.</title>
        <authorList>
            <person name="Weon H.-Y."/>
            <person name="Kwon S.-W."/>
            <person name="Lee S.A."/>
        </authorList>
    </citation>
    <scope>NUCLEOTIDE SEQUENCE [LARGE SCALE GENOMIC DNA]</scope>
    <source>
        <strain evidence="4">KIS68-18</strain>
    </source>
</reference>
<dbReference type="PANTHER" id="PTHR42879:SF2">
    <property type="entry name" value="3-OXOACYL-[ACYL-CARRIER-PROTEIN] REDUCTASE FABG"/>
    <property type="match status" value="1"/>
</dbReference>
<dbReference type="PANTHER" id="PTHR42879">
    <property type="entry name" value="3-OXOACYL-(ACYL-CARRIER-PROTEIN) REDUCTASE"/>
    <property type="match status" value="1"/>
</dbReference>
<accession>A0A385SZD4</accession>
<dbReference type="InterPro" id="IPR036291">
    <property type="entry name" value="NAD(P)-bd_dom_sf"/>
</dbReference>
<dbReference type="PROSITE" id="PS00061">
    <property type="entry name" value="ADH_SHORT"/>
    <property type="match status" value="1"/>
</dbReference>
<dbReference type="RefSeq" id="WP_119757339.1">
    <property type="nucleotide sequence ID" value="NZ_CP032382.1"/>
</dbReference>
<organism evidence="3 4">
    <name type="scientific">Chryseolinea soli</name>
    <dbReference type="NCBI Taxonomy" id="2321403"/>
    <lineage>
        <taxon>Bacteria</taxon>
        <taxon>Pseudomonadati</taxon>
        <taxon>Bacteroidota</taxon>
        <taxon>Cytophagia</taxon>
        <taxon>Cytophagales</taxon>
        <taxon>Fulvivirgaceae</taxon>
        <taxon>Chryseolinea</taxon>
    </lineage>
</organism>
<evidence type="ECO:0000313" key="3">
    <source>
        <dbReference type="EMBL" id="AYB34118.1"/>
    </source>
</evidence>
<dbReference type="Proteomes" id="UP000266183">
    <property type="component" value="Chromosome"/>
</dbReference>
<dbReference type="Pfam" id="PF00106">
    <property type="entry name" value="adh_short"/>
    <property type="match status" value="1"/>
</dbReference>